<evidence type="ECO:0000256" key="4">
    <source>
        <dbReference type="ARBA" id="ARBA00039132"/>
    </source>
</evidence>
<dbReference type="InterPro" id="IPR000073">
    <property type="entry name" value="AB_hydrolase_1"/>
</dbReference>
<evidence type="ECO:0000256" key="8">
    <source>
        <dbReference type="ARBA" id="ARBA00042704"/>
    </source>
</evidence>
<dbReference type="GO" id="GO:0008474">
    <property type="term" value="F:palmitoyl-(protein) hydrolase activity"/>
    <property type="evidence" value="ECO:0007669"/>
    <property type="project" value="UniProtKB-EC"/>
</dbReference>
<feature type="domain" description="AB hydrolase-1" evidence="12">
    <location>
        <begin position="49"/>
        <end position="234"/>
    </location>
</feature>
<dbReference type="Proteomes" id="UP000247454">
    <property type="component" value="Unassembled WGS sequence"/>
</dbReference>
<evidence type="ECO:0000256" key="3">
    <source>
        <dbReference type="ARBA" id="ARBA00022946"/>
    </source>
</evidence>
<evidence type="ECO:0000256" key="11">
    <source>
        <dbReference type="ARBA" id="ARBA00047972"/>
    </source>
</evidence>
<dbReference type="Pfam" id="PF12697">
    <property type="entry name" value="Abhydrolase_6"/>
    <property type="match status" value="1"/>
</dbReference>
<keyword evidence="14" id="KW-1185">Reference proteome</keyword>
<dbReference type="EC" id="3.1.2.22" evidence="1"/>
<evidence type="ECO:0000313" key="14">
    <source>
        <dbReference type="Proteomes" id="UP000247454"/>
    </source>
</evidence>
<dbReference type="OrthoDB" id="9813296at2"/>
<dbReference type="RefSeq" id="WP_110754267.1">
    <property type="nucleotide sequence ID" value="NZ_QJTF01000027.1"/>
</dbReference>
<dbReference type="EMBL" id="QJTF01000027">
    <property type="protein sequence ID" value="PYE86364.1"/>
    <property type="molecule type" value="Genomic_DNA"/>
</dbReference>
<evidence type="ECO:0000256" key="2">
    <source>
        <dbReference type="ARBA" id="ARBA00022801"/>
    </source>
</evidence>
<dbReference type="Gene3D" id="3.40.50.1820">
    <property type="entry name" value="alpha/beta hydrolase"/>
    <property type="match status" value="1"/>
</dbReference>
<comment type="catalytic activity">
    <reaction evidence="10">
        <text>S-hexadecanoyl-L-cysteinyl-[protein] + H2O = L-cysteinyl-[protein] + hexadecanoate + H(+)</text>
        <dbReference type="Rhea" id="RHEA:19233"/>
        <dbReference type="Rhea" id="RHEA-COMP:10131"/>
        <dbReference type="Rhea" id="RHEA-COMP:11032"/>
        <dbReference type="ChEBI" id="CHEBI:7896"/>
        <dbReference type="ChEBI" id="CHEBI:15377"/>
        <dbReference type="ChEBI" id="CHEBI:15378"/>
        <dbReference type="ChEBI" id="CHEBI:29950"/>
        <dbReference type="ChEBI" id="CHEBI:74151"/>
        <dbReference type="EC" id="3.1.2.22"/>
    </reaction>
    <physiologicalReaction direction="left-to-right" evidence="10">
        <dbReference type="Rhea" id="RHEA:19234"/>
    </physiologicalReaction>
</comment>
<evidence type="ECO:0000313" key="13">
    <source>
        <dbReference type="EMBL" id="PYE86364.1"/>
    </source>
</evidence>
<accession>A0A318T789</accession>
<dbReference type="PANTHER" id="PTHR16138">
    <property type="entry name" value="MYCOPHENOLIC ACID ACYL-GLUCURONIDE ESTERASE, MITOCHONDRIAL"/>
    <property type="match status" value="1"/>
</dbReference>
<dbReference type="AlphaFoldDB" id="A0A318T789"/>
<dbReference type="EC" id="3.1.1.93" evidence="4"/>
<sequence>MDAATPEFLDVNGVGIAVLYRPGLKSPGIVWLGGYRSDMMGGKALHLDQWAARTGHACLRHDYSGHGQSGGDFNEGTISRWLDESLAVYRRFASGPQILVGSSMGAWIALRMAQELAGSGNAPAGIALIAPAPDFTAALVEPQMTEAQKRDLIEKGYFEKPSDYAPNPYIYTRKLIEDGGKNLVLRGIIETGCPVHILQGMEDADVPYTHALTLTEHLPMDDVTLTLVRDGDHRLSRTQDLELLTRTVSALAEHIALV</sequence>
<evidence type="ECO:0000256" key="1">
    <source>
        <dbReference type="ARBA" id="ARBA00012423"/>
    </source>
</evidence>
<comment type="function">
    <text evidence="9">Acts as an acyl-protein thioesterase that hydrolyzes fatty acids from acylated residues in proteins. Regulates the mitochondrial S-depalmitoylation of the nucleophilic active site residue of peroxiredoxin-5/PRDX5, a key antioxidant protein, therefore modulating mitochondrial antioxidant ability. Also catalyzes the deglucuronidation of mycophenolic acid acyl-glucuronide, an active metabolite of the immunosuppressant drug mycophenolate.</text>
</comment>
<dbReference type="InterPro" id="IPR052382">
    <property type="entry name" value="ABHD10_acyl-thioesterase"/>
</dbReference>
<protein>
    <recommendedName>
        <fullName evidence="5">Palmitoyl-protein thioesterase ABHD10, mitochondrial</fullName>
        <ecNumber evidence="4">3.1.1.93</ecNumber>
        <ecNumber evidence="1">3.1.2.22</ecNumber>
    </recommendedName>
    <alternativeName>
        <fullName evidence="7">Acyl-protein thioesterase ABHD10</fullName>
    </alternativeName>
    <alternativeName>
        <fullName evidence="8">Alpha/beta hydrolase domain-containing protein 10</fullName>
    </alternativeName>
    <alternativeName>
        <fullName evidence="6">Mycophenolic acid acyl-glucuronide esterase, mitochondrial</fullName>
    </alternativeName>
</protein>
<dbReference type="InterPro" id="IPR029058">
    <property type="entry name" value="AB_hydrolase_fold"/>
</dbReference>
<comment type="catalytic activity">
    <reaction evidence="11">
        <text>mycophenolic acid O-acyl-beta-D-glucuronide + H2O = mycophenolate + D-glucuronate + H(+)</text>
        <dbReference type="Rhea" id="RHEA:34179"/>
        <dbReference type="ChEBI" id="CHEBI:15377"/>
        <dbReference type="ChEBI" id="CHEBI:15378"/>
        <dbReference type="ChEBI" id="CHEBI:58720"/>
        <dbReference type="ChEBI" id="CHEBI:62932"/>
        <dbReference type="ChEBI" id="CHEBI:66982"/>
        <dbReference type="EC" id="3.1.1.93"/>
    </reaction>
    <physiologicalReaction direction="left-to-right" evidence="11">
        <dbReference type="Rhea" id="RHEA:34180"/>
    </physiologicalReaction>
</comment>
<evidence type="ECO:0000256" key="10">
    <source>
        <dbReference type="ARBA" id="ARBA00047409"/>
    </source>
</evidence>
<dbReference type="PANTHER" id="PTHR16138:SF7">
    <property type="entry name" value="PALMITOYL-PROTEIN THIOESTERASE ABHD10, MITOCHONDRIAL"/>
    <property type="match status" value="1"/>
</dbReference>
<keyword evidence="3" id="KW-0809">Transit peptide</keyword>
<evidence type="ECO:0000256" key="7">
    <source>
        <dbReference type="ARBA" id="ARBA00042645"/>
    </source>
</evidence>
<name>A0A318T789_9HYPH</name>
<gene>
    <name evidence="13" type="ORF">C7477_12729</name>
</gene>
<evidence type="ECO:0000256" key="6">
    <source>
        <dbReference type="ARBA" id="ARBA00041520"/>
    </source>
</evidence>
<comment type="caution">
    <text evidence="13">The sequence shown here is derived from an EMBL/GenBank/DDBJ whole genome shotgun (WGS) entry which is preliminary data.</text>
</comment>
<dbReference type="GO" id="GO:0102390">
    <property type="term" value="F:mycophenolic acid acyl-glucuronide esterase activity"/>
    <property type="evidence" value="ECO:0007669"/>
    <property type="project" value="UniProtKB-EC"/>
</dbReference>
<organism evidence="13 14">
    <name type="scientific">Phyllobacterium leguminum</name>
    <dbReference type="NCBI Taxonomy" id="314237"/>
    <lineage>
        <taxon>Bacteria</taxon>
        <taxon>Pseudomonadati</taxon>
        <taxon>Pseudomonadota</taxon>
        <taxon>Alphaproteobacteria</taxon>
        <taxon>Hyphomicrobiales</taxon>
        <taxon>Phyllobacteriaceae</taxon>
        <taxon>Phyllobacterium</taxon>
    </lineage>
</organism>
<evidence type="ECO:0000256" key="9">
    <source>
        <dbReference type="ARBA" id="ARBA00046047"/>
    </source>
</evidence>
<dbReference type="SUPFAM" id="SSF53474">
    <property type="entry name" value="alpha/beta-Hydrolases"/>
    <property type="match status" value="1"/>
</dbReference>
<keyword evidence="2" id="KW-0378">Hydrolase</keyword>
<evidence type="ECO:0000256" key="5">
    <source>
        <dbReference type="ARBA" id="ARBA00039314"/>
    </source>
</evidence>
<reference evidence="13 14" key="1">
    <citation type="submission" date="2018-06" db="EMBL/GenBank/DDBJ databases">
        <title>Genomic Encyclopedia of Type Strains, Phase III (KMG-III): the genomes of soil and plant-associated and newly described type strains.</title>
        <authorList>
            <person name="Whitman W."/>
        </authorList>
    </citation>
    <scope>NUCLEOTIDE SEQUENCE [LARGE SCALE GENOMIC DNA]</scope>
    <source>
        <strain evidence="13 14">ORS 1419</strain>
    </source>
</reference>
<evidence type="ECO:0000259" key="12">
    <source>
        <dbReference type="Pfam" id="PF12697"/>
    </source>
</evidence>
<proteinExistence type="predicted"/>